<evidence type="ECO:0000313" key="2">
    <source>
        <dbReference type="EMBL" id="CAK0881979.1"/>
    </source>
</evidence>
<evidence type="ECO:0000256" key="1">
    <source>
        <dbReference type="SAM" id="MobiDB-lite"/>
    </source>
</evidence>
<dbReference type="EMBL" id="CAUYUJ010018251">
    <property type="protein sequence ID" value="CAK0881979.1"/>
    <property type="molecule type" value="Genomic_DNA"/>
</dbReference>
<evidence type="ECO:0000313" key="3">
    <source>
        <dbReference type="Proteomes" id="UP001189429"/>
    </source>
</evidence>
<feature type="non-terminal residue" evidence="2">
    <location>
        <position position="1"/>
    </location>
</feature>
<name>A0ABN9W753_9DINO</name>
<dbReference type="Proteomes" id="UP001189429">
    <property type="component" value="Unassembled WGS sequence"/>
</dbReference>
<sequence length="102" mass="10534">APGGRQQETAPLNTPLLQSPWSAPLREGGQPACGQRGAPSPPAGHSPATVTRAWLLGARSPPLFASPARQLGDGGLPLELLGDVLHQGRRHHHDAAAPTLPL</sequence>
<feature type="compositionally biased region" description="Polar residues" evidence="1">
    <location>
        <begin position="1"/>
        <end position="21"/>
    </location>
</feature>
<organism evidence="2 3">
    <name type="scientific">Prorocentrum cordatum</name>
    <dbReference type="NCBI Taxonomy" id="2364126"/>
    <lineage>
        <taxon>Eukaryota</taxon>
        <taxon>Sar</taxon>
        <taxon>Alveolata</taxon>
        <taxon>Dinophyceae</taxon>
        <taxon>Prorocentrales</taxon>
        <taxon>Prorocentraceae</taxon>
        <taxon>Prorocentrum</taxon>
    </lineage>
</organism>
<protein>
    <submittedName>
        <fullName evidence="2">Uncharacterized protein</fullName>
    </submittedName>
</protein>
<comment type="caution">
    <text evidence="2">The sequence shown here is derived from an EMBL/GenBank/DDBJ whole genome shotgun (WGS) entry which is preliminary data.</text>
</comment>
<accession>A0ABN9W753</accession>
<feature type="region of interest" description="Disordered" evidence="1">
    <location>
        <begin position="1"/>
        <end position="49"/>
    </location>
</feature>
<reference evidence="2" key="1">
    <citation type="submission" date="2023-10" db="EMBL/GenBank/DDBJ databases">
        <authorList>
            <person name="Chen Y."/>
            <person name="Shah S."/>
            <person name="Dougan E. K."/>
            <person name="Thang M."/>
            <person name="Chan C."/>
        </authorList>
    </citation>
    <scope>NUCLEOTIDE SEQUENCE [LARGE SCALE GENOMIC DNA]</scope>
</reference>
<proteinExistence type="predicted"/>
<keyword evidence="3" id="KW-1185">Reference proteome</keyword>
<gene>
    <name evidence="2" type="ORF">PCOR1329_LOCUS64645</name>
</gene>